<evidence type="ECO:0000313" key="7">
    <source>
        <dbReference type="EMBL" id="OQS03687.1"/>
    </source>
</evidence>
<dbReference type="Gene3D" id="3.30.1740.10">
    <property type="entry name" value="Zinc finger, PARP-type"/>
    <property type="match status" value="1"/>
</dbReference>
<dbReference type="SMART" id="SM01336">
    <property type="entry name" value="zf-PARP"/>
    <property type="match status" value="1"/>
</dbReference>
<evidence type="ECO:0000256" key="5">
    <source>
        <dbReference type="ARBA" id="ARBA00023242"/>
    </source>
</evidence>
<evidence type="ECO:0000259" key="6">
    <source>
        <dbReference type="PROSITE" id="PS50064"/>
    </source>
</evidence>
<keyword evidence="5" id="KW-0539">Nucleus</keyword>
<feature type="domain" description="PARP-type" evidence="6">
    <location>
        <begin position="18"/>
        <end position="59"/>
    </location>
</feature>
<name>A0A1W0A0A8_9STRA</name>
<organism evidence="7 8">
    <name type="scientific">Thraustotheca clavata</name>
    <dbReference type="NCBI Taxonomy" id="74557"/>
    <lineage>
        <taxon>Eukaryota</taxon>
        <taxon>Sar</taxon>
        <taxon>Stramenopiles</taxon>
        <taxon>Oomycota</taxon>
        <taxon>Saprolegniomycetes</taxon>
        <taxon>Saprolegniales</taxon>
        <taxon>Achlyaceae</taxon>
        <taxon>Thraustotheca</taxon>
    </lineage>
</organism>
<comment type="subcellular location">
    <subcellularLocation>
        <location evidence="1">Nucleus</location>
    </subcellularLocation>
</comment>
<dbReference type="PROSITE" id="PS50064">
    <property type="entry name" value="ZF_PARP_2"/>
    <property type="match status" value="1"/>
</dbReference>
<dbReference type="EMBL" id="JNBS01000801">
    <property type="protein sequence ID" value="OQS03687.1"/>
    <property type="molecule type" value="Genomic_DNA"/>
</dbReference>
<accession>A0A1W0A0A8</accession>
<evidence type="ECO:0000256" key="4">
    <source>
        <dbReference type="ARBA" id="ARBA00022833"/>
    </source>
</evidence>
<dbReference type="OrthoDB" id="19045at2759"/>
<gene>
    <name evidence="7" type="ORF">THRCLA_21101</name>
</gene>
<proteinExistence type="predicted"/>
<keyword evidence="4" id="KW-0862">Zinc</keyword>
<evidence type="ECO:0000256" key="3">
    <source>
        <dbReference type="ARBA" id="ARBA00022771"/>
    </source>
</evidence>
<dbReference type="GO" id="GO:0003677">
    <property type="term" value="F:DNA binding"/>
    <property type="evidence" value="ECO:0007669"/>
    <property type="project" value="InterPro"/>
</dbReference>
<sequence length="95" mass="10769">MSASNPWTRSTLPIIGTAMNDKSMCQACKRHISRGQVRIGVIFHHLNGYIALDWHHLTCCETPDLLPQVEGYELLPTQAKDQVSTYIQQYQVLSI</sequence>
<evidence type="ECO:0000256" key="1">
    <source>
        <dbReference type="ARBA" id="ARBA00004123"/>
    </source>
</evidence>
<evidence type="ECO:0000256" key="2">
    <source>
        <dbReference type="ARBA" id="ARBA00022723"/>
    </source>
</evidence>
<dbReference type="GO" id="GO:0005634">
    <property type="term" value="C:nucleus"/>
    <property type="evidence" value="ECO:0007669"/>
    <property type="project" value="UniProtKB-SubCell"/>
</dbReference>
<dbReference type="Proteomes" id="UP000243217">
    <property type="component" value="Unassembled WGS sequence"/>
</dbReference>
<protein>
    <recommendedName>
        <fullName evidence="6">PARP-type domain-containing protein</fullName>
    </recommendedName>
</protein>
<dbReference type="AlphaFoldDB" id="A0A1W0A0A8"/>
<comment type="caution">
    <text evidence="7">The sequence shown here is derived from an EMBL/GenBank/DDBJ whole genome shotgun (WGS) entry which is preliminary data.</text>
</comment>
<keyword evidence="2" id="KW-0479">Metal-binding</keyword>
<evidence type="ECO:0000313" key="8">
    <source>
        <dbReference type="Proteomes" id="UP000243217"/>
    </source>
</evidence>
<reference evidence="7 8" key="1">
    <citation type="journal article" date="2014" name="Genome Biol. Evol.">
        <title>The secreted proteins of Achlya hypogyna and Thraustotheca clavata identify the ancestral oomycete secretome and reveal gene acquisitions by horizontal gene transfer.</title>
        <authorList>
            <person name="Misner I."/>
            <person name="Blouin N."/>
            <person name="Leonard G."/>
            <person name="Richards T.A."/>
            <person name="Lane C.E."/>
        </authorList>
    </citation>
    <scope>NUCLEOTIDE SEQUENCE [LARGE SCALE GENOMIC DNA]</scope>
    <source>
        <strain evidence="7 8">ATCC 34112</strain>
    </source>
</reference>
<dbReference type="InterPro" id="IPR036957">
    <property type="entry name" value="Znf_PARP_sf"/>
</dbReference>
<dbReference type="SUPFAM" id="SSF57716">
    <property type="entry name" value="Glucocorticoid receptor-like (DNA-binding domain)"/>
    <property type="match status" value="1"/>
</dbReference>
<keyword evidence="8" id="KW-1185">Reference proteome</keyword>
<keyword evidence="3" id="KW-0863">Zinc-finger</keyword>
<dbReference type="InterPro" id="IPR001510">
    <property type="entry name" value="Znf_PARP"/>
</dbReference>
<dbReference type="GO" id="GO:0008270">
    <property type="term" value="F:zinc ion binding"/>
    <property type="evidence" value="ECO:0007669"/>
    <property type="project" value="UniProtKB-KW"/>
</dbReference>